<reference evidence="1" key="2">
    <citation type="journal article" date="2015" name="Data Brief">
        <title>Shoot transcriptome of the giant reed, Arundo donax.</title>
        <authorList>
            <person name="Barrero R.A."/>
            <person name="Guerrero F.D."/>
            <person name="Moolhuijzen P."/>
            <person name="Goolsby J.A."/>
            <person name="Tidwell J."/>
            <person name="Bellgard S.E."/>
            <person name="Bellgard M.I."/>
        </authorList>
    </citation>
    <scope>NUCLEOTIDE SEQUENCE</scope>
    <source>
        <tissue evidence="1">Shoot tissue taken approximately 20 cm above the soil surface</tissue>
    </source>
</reference>
<evidence type="ECO:0000313" key="1">
    <source>
        <dbReference type="EMBL" id="JAD55491.1"/>
    </source>
</evidence>
<accession>A0A0A9AWI5</accession>
<protein>
    <submittedName>
        <fullName evidence="1">Uncharacterized protein</fullName>
    </submittedName>
</protein>
<sequence>MKLQCKTVHFL</sequence>
<reference evidence="1" key="1">
    <citation type="submission" date="2014-09" db="EMBL/GenBank/DDBJ databases">
        <authorList>
            <person name="Magalhaes I.L.F."/>
            <person name="Oliveira U."/>
            <person name="Santos F.R."/>
            <person name="Vidigal T.H.D.A."/>
            <person name="Brescovit A.D."/>
            <person name="Santos A.J."/>
        </authorList>
    </citation>
    <scope>NUCLEOTIDE SEQUENCE</scope>
    <source>
        <tissue evidence="1">Shoot tissue taken approximately 20 cm above the soil surface</tissue>
    </source>
</reference>
<organism evidence="1">
    <name type="scientific">Arundo donax</name>
    <name type="common">Giant reed</name>
    <name type="synonym">Donax arundinaceus</name>
    <dbReference type="NCBI Taxonomy" id="35708"/>
    <lineage>
        <taxon>Eukaryota</taxon>
        <taxon>Viridiplantae</taxon>
        <taxon>Streptophyta</taxon>
        <taxon>Embryophyta</taxon>
        <taxon>Tracheophyta</taxon>
        <taxon>Spermatophyta</taxon>
        <taxon>Magnoliopsida</taxon>
        <taxon>Liliopsida</taxon>
        <taxon>Poales</taxon>
        <taxon>Poaceae</taxon>
        <taxon>PACMAD clade</taxon>
        <taxon>Arundinoideae</taxon>
        <taxon>Arundineae</taxon>
        <taxon>Arundo</taxon>
    </lineage>
</organism>
<proteinExistence type="predicted"/>
<name>A0A0A9AWI5_ARUDO</name>
<dbReference type="EMBL" id="GBRH01242404">
    <property type="protein sequence ID" value="JAD55491.1"/>
    <property type="molecule type" value="Transcribed_RNA"/>
</dbReference>